<sequence>MSSKYLYTKGKSRKYISNKIYIKKQVSDAITTFQVFKLNAVILNIGCVIKRLHKRMKGVSMTATLQWTLHIPIRLTLEQFFFYIGELAQNKTIKFVIQKFESYDRIPYNVFEYVRIVPGEFESNERLNLISVVLNTAQQTGVWLHPTRNLILTYVRNKVSNYNVACIASAAYTRGGIIRCFYPTSLSFTRLRTIYDLFRPQVWFFYLPLKHLTNTITNGVGGFYETPPFSNFKFLCTPLNHEKKVKMTIETLRLKNILGKHVSNIFTCLNH</sequence>
<name>A0A6G0U0T2_APHGL</name>
<gene>
    <name evidence="1" type="ORF">AGLY_002585</name>
</gene>
<organism evidence="1 2">
    <name type="scientific">Aphis glycines</name>
    <name type="common">Soybean aphid</name>
    <dbReference type="NCBI Taxonomy" id="307491"/>
    <lineage>
        <taxon>Eukaryota</taxon>
        <taxon>Metazoa</taxon>
        <taxon>Ecdysozoa</taxon>
        <taxon>Arthropoda</taxon>
        <taxon>Hexapoda</taxon>
        <taxon>Insecta</taxon>
        <taxon>Pterygota</taxon>
        <taxon>Neoptera</taxon>
        <taxon>Paraneoptera</taxon>
        <taxon>Hemiptera</taxon>
        <taxon>Sternorrhyncha</taxon>
        <taxon>Aphidomorpha</taxon>
        <taxon>Aphidoidea</taxon>
        <taxon>Aphididae</taxon>
        <taxon>Aphidini</taxon>
        <taxon>Aphis</taxon>
        <taxon>Aphis</taxon>
    </lineage>
</organism>
<dbReference type="AlphaFoldDB" id="A0A6G0U0T2"/>
<comment type="caution">
    <text evidence="1">The sequence shown here is derived from an EMBL/GenBank/DDBJ whole genome shotgun (WGS) entry which is preliminary data.</text>
</comment>
<evidence type="ECO:0000313" key="2">
    <source>
        <dbReference type="Proteomes" id="UP000475862"/>
    </source>
</evidence>
<dbReference type="Proteomes" id="UP000475862">
    <property type="component" value="Unassembled WGS sequence"/>
</dbReference>
<evidence type="ECO:0000313" key="1">
    <source>
        <dbReference type="EMBL" id="KAE9542674.1"/>
    </source>
</evidence>
<proteinExistence type="predicted"/>
<dbReference type="EMBL" id="VYZN01000009">
    <property type="protein sequence ID" value="KAE9542674.1"/>
    <property type="molecule type" value="Genomic_DNA"/>
</dbReference>
<protein>
    <submittedName>
        <fullName evidence="1">Uncharacterized protein</fullName>
    </submittedName>
</protein>
<accession>A0A6G0U0T2</accession>
<keyword evidence="2" id="KW-1185">Reference proteome</keyword>
<reference evidence="1 2" key="1">
    <citation type="submission" date="2019-08" db="EMBL/GenBank/DDBJ databases">
        <title>The genome of the soybean aphid Biotype 1, its phylome, world population structure and adaptation to the North American continent.</title>
        <authorList>
            <person name="Giordano R."/>
            <person name="Donthu R.K."/>
            <person name="Hernandez A.G."/>
            <person name="Wright C.L."/>
            <person name="Zimin A.V."/>
        </authorList>
    </citation>
    <scope>NUCLEOTIDE SEQUENCE [LARGE SCALE GENOMIC DNA]</scope>
    <source>
        <tissue evidence="1">Whole aphids</tissue>
    </source>
</reference>